<sequence length="63" mass="7032">MASVKITESLFGITKNQNEIKKYTLSTSDGFEVALINYGATIQSIRQPDKNNQTTEITLGYDM</sequence>
<dbReference type="UniPathway" id="UPA00214"/>
<dbReference type="GO" id="GO:0003824">
    <property type="term" value="F:catalytic activity"/>
    <property type="evidence" value="ECO:0007669"/>
    <property type="project" value="InterPro"/>
</dbReference>
<organism evidence="6 7">
    <name type="scientific">Rotaria sordida</name>
    <dbReference type="NCBI Taxonomy" id="392033"/>
    <lineage>
        <taxon>Eukaryota</taxon>
        <taxon>Metazoa</taxon>
        <taxon>Spiralia</taxon>
        <taxon>Gnathifera</taxon>
        <taxon>Rotifera</taxon>
        <taxon>Eurotatoria</taxon>
        <taxon>Bdelloidea</taxon>
        <taxon>Philodinida</taxon>
        <taxon>Philodinidae</taxon>
        <taxon>Rotaria</taxon>
    </lineage>
</organism>
<dbReference type="GO" id="GO:0006012">
    <property type="term" value="P:galactose metabolic process"/>
    <property type="evidence" value="ECO:0007669"/>
    <property type="project" value="UniProtKB-UniPathway"/>
</dbReference>
<evidence type="ECO:0000256" key="3">
    <source>
        <dbReference type="ARBA" id="ARBA00021023"/>
    </source>
</evidence>
<evidence type="ECO:0000313" key="6">
    <source>
        <dbReference type="EMBL" id="CAF4215678.1"/>
    </source>
</evidence>
<dbReference type="SUPFAM" id="SSF74650">
    <property type="entry name" value="Galactose mutarotase-like"/>
    <property type="match status" value="1"/>
</dbReference>
<evidence type="ECO:0000313" key="7">
    <source>
        <dbReference type="Proteomes" id="UP000663874"/>
    </source>
</evidence>
<protein>
    <recommendedName>
        <fullName evidence="3">Galactose mutarotase</fullName>
    </recommendedName>
    <alternativeName>
        <fullName evidence="4">Aldose 1-epimerase</fullName>
    </alternativeName>
</protein>
<reference evidence="6" key="1">
    <citation type="submission" date="2021-02" db="EMBL/GenBank/DDBJ databases">
        <authorList>
            <person name="Nowell W R."/>
        </authorList>
    </citation>
    <scope>NUCLEOTIDE SEQUENCE</scope>
</reference>
<dbReference type="AlphaFoldDB" id="A0A820CLI3"/>
<comment type="catalytic activity">
    <reaction evidence="1">
        <text>alpha-D-galactose = beta-D-galactose</text>
        <dbReference type="Rhea" id="RHEA:28675"/>
        <dbReference type="ChEBI" id="CHEBI:27667"/>
        <dbReference type="ChEBI" id="CHEBI:28061"/>
        <dbReference type="EC" id="5.1.3.3"/>
    </reaction>
    <physiologicalReaction direction="right-to-left" evidence="1">
        <dbReference type="Rhea" id="RHEA:28677"/>
    </physiologicalReaction>
</comment>
<feature type="non-terminal residue" evidence="6">
    <location>
        <position position="1"/>
    </location>
</feature>
<proteinExistence type="predicted"/>
<dbReference type="EMBL" id="CAJOBE010017947">
    <property type="protein sequence ID" value="CAF4215678.1"/>
    <property type="molecule type" value="Genomic_DNA"/>
</dbReference>
<evidence type="ECO:0000256" key="4">
    <source>
        <dbReference type="ARBA" id="ARBA00032729"/>
    </source>
</evidence>
<gene>
    <name evidence="6" type="ORF">FNK824_LOCUS36993</name>
</gene>
<comment type="pathway">
    <text evidence="2">Carbohydrate metabolism; galactose metabolism.</text>
</comment>
<name>A0A820CLI3_9BILA</name>
<dbReference type="GO" id="GO:0030246">
    <property type="term" value="F:carbohydrate binding"/>
    <property type="evidence" value="ECO:0007669"/>
    <property type="project" value="InterPro"/>
</dbReference>
<dbReference type="InterPro" id="IPR014718">
    <property type="entry name" value="GH-type_carb-bd"/>
</dbReference>
<comment type="function">
    <text evidence="5">Mutarotase that catalyzes the interconversion of beta-D-galactose and alpha-D-galactose during galactose metabolism. Beta-D-galactose is metabolized in the liver into glucose 1-phosphate, the primary metabolic fuel, by the action of four enzymes that constitute the Leloir pathway: GALM, GALK1 (galactokinase), GALT (galactose-1-phosphate uridylyltransferase) and GALE (UDP-galactose-4'-epimerase). Involved in the maintenance of the equilibrium between the beta- and alpha-anomers of galactose, therefore ensuring a sufficient supply of the alpha-anomer for GALK1. Also active on D-glucose although shows a preference for galactose over glucose.</text>
</comment>
<accession>A0A820CLI3</accession>
<feature type="non-terminal residue" evidence="6">
    <location>
        <position position="63"/>
    </location>
</feature>
<dbReference type="Pfam" id="PF01263">
    <property type="entry name" value="Aldose_epim"/>
    <property type="match status" value="1"/>
</dbReference>
<comment type="caution">
    <text evidence="6">The sequence shown here is derived from an EMBL/GenBank/DDBJ whole genome shotgun (WGS) entry which is preliminary data.</text>
</comment>
<dbReference type="Proteomes" id="UP000663874">
    <property type="component" value="Unassembled WGS sequence"/>
</dbReference>
<evidence type="ECO:0000256" key="1">
    <source>
        <dbReference type="ARBA" id="ARBA00001712"/>
    </source>
</evidence>
<dbReference type="Gene3D" id="2.70.98.10">
    <property type="match status" value="1"/>
</dbReference>
<evidence type="ECO:0000256" key="2">
    <source>
        <dbReference type="ARBA" id="ARBA00004947"/>
    </source>
</evidence>
<evidence type="ECO:0000256" key="5">
    <source>
        <dbReference type="ARBA" id="ARBA00045743"/>
    </source>
</evidence>
<dbReference type="InterPro" id="IPR011013">
    <property type="entry name" value="Gal_mutarotase_sf_dom"/>
</dbReference>
<dbReference type="InterPro" id="IPR008183">
    <property type="entry name" value="Aldose_1/G6P_1-epimerase"/>
</dbReference>